<evidence type="ECO:0000259" key="5">
    <source>
        <dbReference type="Pfam" id="PF07859"/>
    </source>
</evidence>
<dbReference type="InterPro" id="IPR029058">
    <property type="entry name" value="AB_hydrolase_fold"/>
</dbReference>
<reference evidence="6" key="2">
    <citation type="submission" date="2021-01" db="UniProtKB">
        <authorList>
            <consortium name="EnsemblMetazoa"/>
        </authorList>
    </citation>
    <scope>IDENTIFICATION</scope>
</reference>
<dbReference type="RefSeq" id="XP_797587.3">
    <property type="nucleotide sequence ID" value="XM_792494.4"/>
</dbReference>
<feature type="domain" description="Alpha/beta hydrolase fold-3" evidence="5">
    <location>
        <begin position="114"/>
        <end position="274"/>
    </location>
</feature>
<dbReference type="GO" id="GO:0016020">
    <property type="term" value="C:membrane"/>
    <property type="evidence" value="ECO:0007669"/>
    <property type="project" value="InterPro"/>
</dbReference>
<dbReference type="InterPro" id="IPR017157">
    <property type="entry name" value="Arylacetamide_deacetylase"/>
</dbReference>
<dbReference type="InterPro" id="IPR050300">
    <property type="entry name" value="GDXG_lipolytic_enzyme"/>
</dbReference>
<dbReference type="InterPro" id="IPR033140">
    <property type="entry name" value="Lipase_GDXG_put_SER_AS"/>
</dbReference>
<dbReference type="GO" id="GO:0052689">
    <property type="term" value="F:carboxylic ester hydrolase activity"/>
    <property type="evidence" value="ECO:0007669"/>
    <property type="project" value="InterPro"/>
</dbReference>
<keyword evidence="7" id="KW-1185">Reference proteome</keyword>
<dbReference type="Gene3D" id="3.40.50.1820">
    <property type="entry name" value="alpha/beta hydrolase"/>
    <property type="match status" value="1"/>
</dbReference>
<protein>
    <recommendedName>
        <fullName evidence="5">Alpha/beta hydrolase fold-3 domain-containing protein</fullName>
    </recommendedName>
</protein>
<feature type="active site" evidence="3">
    <location>
        <position position="357"/>
    </location>
</feature>
<dbReference type="GeneID" id="592996"/>
<accession>A0A7M7RGJ2</accession>
<dbReference type="InParanoid" id="A0A7M7RGJ2"/>
<dbReference type="InterPro" id="IPR013094">
    <property type="entry name" value="AB_hydrolase_3"/>
</dbReference>
<feature type="active site" evidence="3">
    <location>
        <position position="387"/>
    </location>
</feature>
<comment type="similarity">
    <text evidence="1">Belongs to the 'GDXG' lipolytic enzyme family.</text>
</comment>
<feature type="active site" evidence="3 4">
    <location>
        <position position="192"/>
    </location>
</feature>
<dbReference type="PIRSF" id="PIRSF037251">
    <property type="entry name" value="Arylacetamide_deacetylase"/>
    <property type="match status" value="1"/>
</dbReference>
<dbReference type="PROSITE" id="PS01174">
    <property type="entry name" value="LIPASE_GDXG_SER"/>
    <property type="match status" value="1"/>
</dbReference>
<name>A0A7M7RGJ2_STRPU</name>
<dbReference type="EnsemblMetazoa" id="XM_792494">
    <property type="protein sequence ID" value="XP_797587"/>
    <property type="gene ID" value="LOC592996"/>
</dbReference>
<evidence type="ECO:0000256" key="3">
    <source>
        <dbReference type="PIRSR" id="PIRSR037251-1"/>
    </source>
</evidence>
<evidence type="ECO:0000256" key="2">
    <source>
        <dbReference type="ARBA" id="ARBA00022801"/>
    </source>
</evidence>
<dbReference type="AlphaFoldDB" id="A0A7M7RGJ2"/>
<dbReference type="PANTHER" id="PTHR48081:SF8">
    <property type="entry name" value="ALPHA_BETA HYDROLASE FOLD-3 DOMAIN-CONTAINING PROTEIN-RELATED"/>
    <property type="match status" value="1"/>
</dbReference>
<feature type="domain" description="Alpha/beta hydrolase fold-3" evidence="5">
    <location>
        <begin position="327"/>
        <end position="389"/>
    </location>
</feature>
<keyword evidence="2" id="KW-0378">Hydrolase</keyword>
<dbReference type="PANTHER" id="PTHR48081">
    <property type="entry name" value="AB HYDROLASE SUPERFAMILY PROTEIN C4A8.06C"/>
    <property type="match status" value="1"/>
</dbReference>
<proteinExistence type="inferred from homology"/>
<dbReference type="OMA" id="FYPWTQC"/>
<evidence type="ECO:0000313" key="6">
    <source>
        <dbReference type="EnsemblMetazoa" id="XP_797587"/>
    </source>
</evidence>
<sequence length="416" mass="46253">MKAYSSVLVLGLALLMGYLVYTPIPEGMLDQWQYRLMTAGAKTAALAATLRTYIQPGDDDVYYRTISSLCDMVLPAADKKVQGSNVKAQYAEFEGVRVLVYTPLTERRGLAPGLVYYHGGGFGFASTKTNGRLTRYLAEQLDMVVISVDYRLAPAHPFPAAVEDSFTATKWFLDHAHEYGVDADRVVVSGDSAGGFLTAVIVQLVHDDPSLPEIKLQVLFYPWTQCFDFNTPSYQKYEVDFGETGMVAKPRMAEFVSAYLLGRFDKPFMKQLQKNEHVSAAFKQSKLYRAVFNHTIIRQHPGVPLTSLPSQQKIFQGGNDTLWEDIKDRLLDPRLSPLFRKDFKGLPAAFIATADLDSLRDDGIFYARLLAEAGVEVTLKNYLGAYHGIAAAGPITNIPTGVQMLNDSIEFIRDNV</sequence>
<dbReference type="SUPFAM" id="SSF53474">
    <property type="entry name" value="alpha/beta-Hydrolases"/>
    <property type="match status" value="1"/>
</dbReference>
<dbReference type="FunCoup" id="A0A7M7RGJ2">
    <property type="interactions" value="86"/>
</dbReference>
<evidence type="ECO:0000313" key="7">
    <source>
        <dbReference type="Proteomes" id="UP000007110"/>
    </source>
</evidence>
<dbReference type="KEGG" id="spu:592996"/>
<reference evidence="7" key="1">
    <citation type="submission" date="2015-02" db="EMBL/GenBank/DDBJ databases">
        <title>Genome sequencing for Strongylocentrotus purpuratus.</title>
        <authorList>
            <person name="Murali S."/>
            <person name="Liu Y."/>
            <person name="Vee V."/>
            <person name="English A."/>
            <person name="Wang M."/>
            <person name="Skinner E."/>
            <person name="Han Y."/>
            <person name="Muzny D.M."/>
            <person name="Worley K.C."/>
            <person name="Gibbs R.A."/>
        </authorList>
    </citation>
    <scope>NUCLEOTIDE SEQUENCE</scope>
</reference>
<organism evidence="6 7">
    <name type="scientific">Strongylocentrotus purpuratus</name>
    <name type="common">Purple sea urchin</name>
    <dbReference type="NCBI Taxonomy" id="7668"/>
    <lineage>
        <taxon>Eukaryota</taxon>
        <taxon>Metazoa</taxon>
        <taxon>Echinodermata</taxon>
        <taxon>Eleutherozoa</taxon>
        <taxon>Echinozoa</taxon>
        <taxon>Echinoidea</taxon>
        <taxon>Euechinoidea</taxon>
        <taxon>Echinacea</taxon>
        <taxon>Camarodonta</taxon>
        <taxon>Echinidea</taxon>
        <taxon>Strongylocentrotidae</taxon>
        <taxon>Strongylocentrotus</taxon>
    </lineage>
</organism>
<evidence type="ECO:0000256" key="1">
    <source>
        <dbReference type="ARBA" id="ARBA00010515"/>
    </source>
</evidence>
<dbReference type="Pfam" id="PF07859">
    <property type="entry name" value="Abhydrolase_3"/>
    <property type="match status" value="2"/>
</dbReference>
<dbReference type="OrthoDB" id="408631at2759"/>
<evidence type="ECO:0000256" key="4">
    <source>
        <dbReference type="PROSITE-ProRule" id="PRU10038"/>
    </source>
</evidence>
<dbReference type="Proteomes" id="UP000007110">
    <property type="component" value="Unassembled WGS sequence"/>
</dbReference>